<dbReference type="Proteomes" id="UP000469430">
    <property type="component" value="Unassembled WGS sequence"/>
</dbReference>
<sequence>MTITLSSRARRDLQSIANHIEKDNPARAISFVGELRDTIKRLAEIPRAFPLVPRYEQHGIRRRSHKGYGILYSVEQHGIFVHRILGPGQDHDAALQLN</sequence>
<protein>
    <submittedName>
        <fullName evidence="3">Type II toxin-antitoxin system RelE/ParE family toxin</fullName>
    </submittedName>
</protein>
<dbReference type="InterPro" id="IPR035093">
    <property type="entry name" value="RelE/ParE_toxin_dom_sf"/>
</dbReference>
<gene>
    <name evidence="3" type="ORF">GRI97_01590</name>
</gene>
<accession>A0A6I4TRB9</accession>
<dbReference type="Pfam" id="PF05016">
    <property type="entry name" value="ParE_toxin"/>
    <property type="match status" value="1"/>
</dbReference>
<dbReference type="PANTHER" id="PTHR33755:SF6">
    <property type="entry name" value="PLASMID STABILIZATION SYSTEM PROTEIN"/>
    <property type="match status" value="1"/>
</dbReference>
<evidence type="ECO:0000256" key="2">
    <source>
        <dbReference type="ARBA" id="ARBA00022649"/>
    </source>
</evidence>
<dbReference type="Gene3D" id="3.30.2310.20">
    <property type="entry name" value="RelE-like"/>
    <property type="match status" value="1"/>
</dbReference>
<evidence type="ECO:0000313" key="3">
    <source>
        <dbReference type="EMBL" id="MXO97680.1"/>
    </source>
</evidence>
<dbReference type="OrthoDB" id="8369899at2"/>
<name>A0A6I4TRB9_9SPHN</name>
<keyword evidence="2" id="KW-1277">Toxin-antitoxin system</keyword>
<reference evidence="3 4" key="1">
    <citation type="submission" date="2019-12" db="EMBL/GenBank/DDBJ databases">
        <title>Genomic-based taxomic classification of the family Erythrobacteraceae.</title>
        <authorList>
            <person name="Xu L."/>
        </authorList>
    </citation>
    <scope>NUCLEOTIDE SEQUENCE [LARGE SCALE GENOMIC DNA]</scope>
    <source>
        <strain evidence="3 4">S36</strain>
    </source>
</reference>
<comment type="caution">
    <text evidence="3">The sequence shown here is derived from an EMBL/GenBank/DDBJ whole genome shotgun (WGS) entry which is preliminary data.</text>
</comment>
<dbReference type="InterPro" id="IPR007712">
    <property type="entry name" value="RelE/ParE_toxin"/>
</dbReference>
<dbReference type="PANTHER" id="PTHR33755">
    <property type="entry name" value="TOXIN PARE1-RELATED"/>
    <property type="match status" value="1"/>
</dbReference>
<comment type="similarity">
    <text evidence="1">Belongs to the RelE toxin family.</text>
</comment>
<dbReference type="RefSeq" id="WP_161389391.1">
    <property type="nucleotide sequence ID" value="NZ_JBHSCP010000001.1"/>
</dbReference>
<organism evidence="3 4">
    <name type="scientific">Croceibacterium xixiisoli</name>
    <dbReference type="NCBI Taxonomy" id="1476466"/>
    <lineage>
        <taxon>Bacteria</taxon>
        <taxon>Pseudomonadati</taxon>
        <taxon>Pseudomonadota</taxon>
        <taxon>Alphaproteobacteria</taxon>
        <taxon>Sphingomonadales</taxon>
        <taxon>Erythrobacteraceae</taxon>
        <taxon>Croceibacterium</taxon>
    </lineage>
</organism>
<dbReference type="InterPro" id="IPR051803">
    <property type="entry name" value="TA_system_RelE-like_toxin"/>
</dbReference>
<dbReference type="AlphaFoldDB" id="A0A6I4TRB9"/>
<evidence type="ECO:0000256" key="1">
    <source>
        <dbReference type="ARBA" id="ARBA00006226"/>
    </source>
</evidence>
<dbReference type="EMBL" id="WTYJ01000001">
    <property type="protein sequence ID" value="MXO97680.1"/>
    <property type="molecule type" value="Genomic_DNA"/>
</dbReference>
<keyword evidence="4" id="KW-1185">Reference proteome</keyword>
<proteinExistence type="inferred from homology"/>
<evidence type="ECO:0000313" key="4">
    <source>
        <dbReference type="Proteomes" id="UP000469430"/>
    </source>
</evidence>